<reference evidence="1" key="2">
    <citation type="journal article" date="2015" name="Data Brief">
        <title>Shoot transcriptome of the giant reed, Arundo donax.</title>
        <authorList>
            <person name="Barrero R.A."/>
            <person name="Guerrero F.D."/>
            <person name="Moolhuijzen P."/>
            <person name="Goolsby J.A."/>
            <person name="Tidwell J."/>
            <person name="Bellgard S.E."/>
            <person name="Bellgard M.I."/>
        </authorList>
    </citation>
    <scope>NUCLEOTIDE SEQUENCE</scope>
    <source>
        <tissue evidence="1">Shoot tissue taken approximately 20 cm above the soil surface</tissue>
    </source>
</reference>
<sequence length="14" mass="1506">MLSCSFSDLVYLAG</sequence>
<evidence type="ECO:0000313" key="1">
    <source>
        <dbReference type="EMBL" id="JAD60005.1"/>
    </source>
</evidence>
<organism evidence="1">
    <name type="scientific">Arundo donax</name>
    <name type="common">Giant reed</name>
    <name type="synonym">Donax arundinaceus</name>
    <dbReference type="NCBI Taxonomy" id="35708"/>
    <lineage>
        <taxon>Eukaryota</taxon>
        <taxon>Viridiplantae</taxon>
        <taxon>Streptophyta</taxon>
        <taxon>Embryophyta</taxon>
        <taxon>Tracheophyta</taxon>
        <taxon>Spermatophyta</taxon>
        <taxon>Magnoliopsida</taxon>
        <taxon>Liliopsida</taxon>
        <taxon>Poales</taxon>
        <taxon>Poaceae</taxon>
        <taxon>PACMAD clade</taxon>
        <taxon>Arundinoideae</taxon>
        <taxon>Arundineae</taxon>
        <taxon>Arundo</taxon>
    </lineage>
</organism>
<reference evidence="1" key="1">
    <citation type="submission" date="2014-09" db="EMBL/GenBank/DDBJ databases">
        <authorList>
            <person name="Magalhaes I.L.F."/>
            <person name="Oliveira U."/>
            <person name="Santos F.R."/>
            <person name="Vidigal T.H.D.A."/>
            <person name="Brescovit A.D."/>
            <person name="Santos A.J."/>
        </authorList>
    </citation>
    <scope>NUCLEOTIDE SEQUENCE</scope>
    <source>
        <tissue evidence="1">Shoot tissue taken approximately 20 cm above the soil surface</tissue>
    </source>
</reference>
<protein>
    <submittedName>
        <fullName evidence="1">Uncharacterized protein</fullName>
    </submittedName>
</protein>
<accession>A0A0A9BFJ4</accession>
<dbReference type="EMBL" id="GBRH01237890">
    <property type="protein sequence ID" value="JAD60005.1"/>
    <property type="molecule type" value="Transcribed_RNA"/>
</dbReference>
<proteinExistence type="predicted"/>
<name>A0A0A9BFJ4_ARUDO</name>